<dbReference type="GO" id="GO:0000070">
    <property type="term" value="P:mitotic sister chromatid segregation"/>
    <property type="evidence" value="ECO:0007669"/>
    <property type="project" value="TreeGrafter"/>
</dbReference>
<keyword evidence="5" id="KW-0132">Cell division</keyword>
<dbReference type="OrthoDB" id="2392550at2759"/>
<sequence>MAPVRSKKPTTDQPITSPRKLAMAELVPLRAGSPSALRSPIKRRTPGTISMTQKQAMIDNMQLEITDRARRLRAQYNFMAQTVRSRIEMRLNRIPMSMRNVKMGDLLQKFLDQEQQRATRTAALRKAPVTRTSPQKQIQLAPHAAKPVTRTKKRMSDAISGNKENEVEQEENAKKRIRGAPNTDMAHVRSAQILSPTSSNSRWANRSRPASPVKSGIARPASPLKNSAPSRSATATSMLSSMVEKAKATRAGVVRKVTTASNTSTSSSATSTTAASRTRRAAATTTSRAPASRPATRTARRSMANSETSEASSGTVIRKGAAARTATKKGAASSARKGTTTGTTRKAATKTNTTATTSSTGRVLRKRG</sequence>
<evidence type="ECO:0000256" key="7">
    <source>
        <dbReference type="ARBA" id="ARBA00023242"/>
    </source>
</evidence>
<feature type="compositionally biased region" description="Low complexity" evidence="10">
    <location>
        <begin position="258"/>
        <end position="297"/>
    </location>
</feature>
<keyword evidence="7" id="KW-0539">Nucleus</keyword>
<keyword evidence="8" id="KW-0131">Cell cycle</keyword>
<dbReference type="Pfam" id="PF10444">
    <property type="entry name" value="Nbl1_Borealin_N"/>
    <property type="match status" value="1"/>
</dbReference>
<gene>
    <name evidence="12" type="ORF">FALBO_3452</name>
</gene>
<dbReference type="PANTHER" id="PTHR16040:SF7">
    <property type="entry name" value="AUSTRALIN, ISOFORM A-RELATED"/>
    <property type="match status" value="1"/>
</dbReference>
<feature type="compositionally biased region" description="Polar residues" evidence="10">
    <location>
        <begin position="224"/>
        <end position="240"/>
    </location>
</feature>
<evidence type="ECO:0000313" key="12">
    <source>
        <dbReference type="EMBL" id="KAF4469639.1"/>
    </source>
</evidence>
<evidence type="ECO:0000313" key="13">
    <source>
        <dbReference type="Proteomes" id="UP000554235"/>
    </source>
</evidence>
<dbReference type="InterPro" id="IPR018851">
    <property type="entry name" value="Borealin_N"/>
</dbReference>
<feature type="region of interest" description="Disordered" evidence="10">
    <location>
        <begin position="254"/>
        <end position="368"/>
    </location>
</feature>
<comment type="similarity">
    <text evidence="3">Belongs to the borealin family.</text>
</comment>
<feature type="domain" description="Borealin N-terminal" evidence="11">
    <location>
        <begin position="53"/>
        <end position="109"/>
    </location>
</feature>
<evidence type="ECO:0000256" key="1">
    <source>
        <dbReference type="ARBA" id="ARBA00004123"/>
    </source>
</evidence>
<evidence type="ECO:0000256" key="2">
    <source>
        <dbReference type="ARBA" id="ARBA00004584"/>
    </source>
</evidence>
<feature type="compositionally biased region" description="Low complexity" evidence="10">
    <location>
        <begin position="318"/>
        <end position="362"/>
    </location>
</feature>
<evidence type="ECO:0000256" key="8">
    <source>
        <dbReference type="ARBA" id="ARBA00023306"/>
    </source>
</evidence>
<keyword evidence="4" id="KW-0158">Chromosome</keyword>
<dbReference type="GO" id="GO:0032133">
    <property type="term" value="C:chromosome passenger complex"/>
    <property type="evidence" value="ECO:0007669"/>
    <property type="project" value="TreeGrafter"/>
</dbReference>
<evidence type="ECO:0000256" key="5">
    <source>
        <dbReference type="ARBA" id="ARBA00022618"/>
    </source>
</evidence>
<feature type="region of interest" description="Disordered" evidence="10">
    <location>
        <begin position="122"/>
        <end position="241"/>
    </location>
</feature>
<dbReference type="PANTHER" id="PTHR16040">
    <property type="entry name" value="AUSTRALIN, ISOFORM A-RELATED"/>
    <property type="match status" value="1"/>
</dbReference>
<proteinExistence type="inferred from homology"/>
<dbReference type="AlphaFoldDB" id="A0A8H4LKP9"/>
<dbReference type="EMBL" id="JAADYS010000450">
    <property type="protein sequence ID" value="KAF4469639.1"/>
    <property type="molecule type" value="Genomic_DNA"/>
</dbReference>
<accession>A0A8H4LKP9</accession>
<dbReference type="InterPro" id="IPR018867">
    <property type="entry name" value="Cell_div_borealin"/>
</dbReference>
<dbReference type="GO" id="GO:0051233">
    <property type="term" value="C:spindle midzone"/>
    <property type="evidence" value="ECO:0007669"/>
    <property type="project" value="TreeGrafter"/>
</dbReference>
<keyword evidence="6" id="KW-0498">Mitosis</keyword>
<evidence type="ECO:0000256" key="3">
    <source>
        <dbReference type="ARBA" id="ARBA00009914"/>
    </source>
</evidence>
<feature type="compositionally biased region" description="Basic and acidic residues" evidence="10">
    <location>
        <begin position="163"/>
        <end position="174"/>
    </location>
</feature>
<keyword evidence="13" id="KW-1185">Reference proteome</keyword>
<dbReference type="GO" id="GO:0005634">
    <property type="term" value="C:nucleus"/>
    <property type="evidence" value="ECO:0007669"/>
    <property type="project" value="UniProtKB-SubCell"/>
</dbReference>
<reference evidence="12 13" key="1">
    <citation type="submission" date="2020-01" db="EMBL/GenBank/DDBJ databases">
        <title>Identification and distribution of gene clusters putatively required for synthesis of sphingolipid metabolism inhibitors in phylogenetically diverse species of the filamentous fungus Fusarium.</title>
        <authorList>
            <person name="Kim H.-S."/>
            <person name="Busman M."/>
            <person name="Brown D.W."/>
            <person name="Divon H."/>
            <person name="Uhlig S."/>
            <person name="Proctor R.H."/>
        </authorList>
    </citation>
    <scope>NUCLEOTIDE SEQUENCE [LARGE SCALE GENOMIC DNA]</scope>
    <source>
        <strain evidence="12 13">NRRL 20459</strain>
    </source>
</reference>
<evidence type="ECO:0000256" key="6">
    <source>
        <dbReference type="ARBA" id="ARBA00022776"/>
    </source>
</evidence>
<organism evidence="12 13">
    <name type="scientific">Fusarium albosuccineum</name>
    <dbReference type="NCBI Taxonomy" id="1237068"/>
    <lineage>
        <taxon>Eukaryota</taxon>
        <taxon>Fungi</taxon>
        <taxon>Dikarya</taxon>
        <taxon>Ascomycota</taxon>
        <taxon>Pezizomycotina</taxon>
        <taxon>Sordariomycetes</taxon>
        <taxon>Hypocreomycetidae</taxon>
        <taxon>Hypocreales</taxon>
        <taxon>Nectriaceae</taxon>
        <taxon>Fusarium</taxon>
        <taxon>Fusarium decemcellulare species complex</taxon>
    </lineage>
</organism>
<keyword evidence="9" id="KW-0137">Centromere</keyword>
<evidence type="ECO:0000259" key="11">
    <source>
        <dbReference type="Pfam" id="PF10444"/>
    </source>
</evidence>
<dbReference type="Proteomes" id="UP000554235">
    <property type="component" value="Unassembled WGS sequence"/>
</dbReference>
<protein>
    <submittedName>
        <fullName evidence="12">Borealin-lik</fullName>
    </submittedName>
</protein>
<dbReference type="GO" id="GO:0051301">
    <property type="term" value="P:cell division"/>
    <property type="evidence" value="ECO:0007669"/>
    <property type="project" value="UniProtKB-KW"/>
</dbReference>
<evidence type="ECO:0000256" key="9">
    <source>
        <dbReference type="ARBA" id="ARBA00023328"/>
    </source>
</evidence>
<comment type="caution">
    <text evidence="12">The sequence shown here is derived from an EMBL/GenBank/DDBJ whole genome shotgun (WGS) entry which is preliminary data.</text>
</comment>
<feature type="compositionally biased region" description="Polar residues" evidence="10">
    <location>
        <begin position="303"/>
        <end position="315"/>
    </location>
</feature>
<name>A0A8H4LKP9_9HYPO</name>
<dbReference type="GO" id="GO:0000775">
    <property type="term" value="C:chromosome, centromeric region"/>
    <property type="evidence" value="ECO:0007669"/>
    <property type="project" value="UniProtKB-SubCell"/>
</dbReference>
<feature type="compositionally biased region" description="Polar residues" evidence="10">
    <location>
        <begin position="192"/>
        <end position="204"/>
    </location>
</feature>
<comment type="subcellular location">
    <subcellularLocation>
        <location evidence="2">Chromosome</location>
        <location evidence="2">Centromere</location>
    </subcellularLocation>
    <subcellularLocation>
        <location evidence="1">Nucleus</location>
    </subcellularLocation>
</comment>
<evidence type="ECO:0000256" key="4">
    <source>
        <dbReference type="ARBA" id="ARBA00022454"/>
    </source>
</evidence>
<evidence type="ECO:0000256" key="10">
    <source>
        <dbReference type="SAM" id="MobiDB-lite"/>
    </source>
</evidence>